<dbReference type="Pfam" id="PF05699">
    <property type="entry name" value="Dimer_Tnp_hAT"/>
    <property type="match status" value="1"/>
</dbReference>
<dbReference type="PANTHER" id="PTHR23272">
    <property type="entry name" value="BED FINGER-RELATED"/>
    <property type="match status" value="1"/>
</dbReference>
<reference evidence="3" key="1">
    <citation type="submission" date="2021-01" db="EMBL/GenBank/DDBJ databases">
        <authorList>
            <person name="Corre E."/>
            <person name="Pelletier E."/>
            <person name="Niang G."/>
            <person name="Scheremetjew M."/>
            <person name="Finn R."/>
            <person name="Kale V."/>
            <person name="Holt S."/>
            <person name="Cochrane G."/>
            <person name="Meng A."/>
            <person name="Brown T."/>
            <person name="Cohen L."/>
        </authorList>
    </citation>
    <scope>NUCLEOTIDE SEQUENCE</scope>
    <source>
        <strain evidence="3">PLY429</strain>
    </source>
</reference>
<dbReference type="InterPro" id="IPR008906">
    <property type="entry name" value="HATC_C_dom"/>
</dbReference>
<evidence type="ECO:0000259" key="2">
    <source>
        <dbReference type="Pfam" id="PF05699"/>
    </source>
</evidence>
<organism evidence="3">
    <name type="scientific">Tetraselmis chuii</name>
    <dbReference type="NCBI Taxonomy" id="63592"/>
    <lineage>
        <taxon>Eukaryota</taxon>
        <taxon>Viridiplantae</taxon>
        <taxon>Chlorophyta</taxon>
        <taxon>core chlorophytes</taxon>
        <taxon>Chlorodendrophyceae</taxon>
        <taxon>Chlorodendrales</taxon>
        <taxon>Chlorodendraceae</taxon>
        <taxon>Tetraselmis</taxon>
    </lineage>
</organism>
<evidence type="ECO:0000313" key="4">
    <source>
        <dbReference type="EMBL" id="CAD9202426.1"/>
    </source>
</evidence>
<name>A0A6U1F923_9CHLO</name>
<dbReference type="SUPFAM" id="SSF53098">
    <property type="entry name" value="Ribonuclease H-like"/>
    <property type="match status" value="1"/>
</dbReference>
<dbReference type="EMBL" id="HBGG01009230">
    <property type="protein sequence ID" value="CAD9202425.1"/>
    <property type="molecule type" value="Transcribed_RNA"/>
</dbReference>
<feature type="region of interest" description="Disordered" evidence="1">
    <location>
        <begin position="24"/>
        <end position="48"/>
    </location>
</feature>
<dbReference type="GO" id="GO:0046983">
    <property type="term" value="F:protein dimerization activity"/>
    <property type="evidence" value="ECO:0007669"/>
    <property type="project" value="InterPro"/>
</dbReference>
<evidence type="ECO:0000313" key="3">
    <source>
        <dbReference type="EMBL" id="CAD9202425.1"/>
    </source>
</evidence>
<dbReference type="EMBL" id="HBGG01009231">
    <property type="protein sequence ID" value="CAD9202426.1"/>
    <property type="molecule type" value="Transcribed_RNA"/>
</dbReference>
<dbReference type="InterPro" id="IPR012337">
    <property type="entry name" value="RNaseH-like_sf"/>
</dbReference>
<protein>
    <recommendedName>
        <fullName evidence="2">HAT C-terminal dimerisation domain-containing protein</fullName>
    </recommendedName>
</protein>
<dbReference type="AlphaFoldDB" id="A0A6U1F923"/>
<feature type="domain" description="HAT C-terminal dimerisation" evidence="2">
    <location>
        <begin position="83"/>
        <end position="161"/>
    </location>
</feature>
<proteinExistence type="predicted"/>
<evidence type="ECO:0000256" key="1">
    <source>
        <dbReference type="SAM" id="MobiDB-lite"/>
    </source>
</evidence>
<accession>A0A6U1F923</accession>
<gene>
    <name evidence="3" type="ORF">TCHU04912_LOCUS4658</name>
    <name evidence="4" type="ORF">TCHU04912_LOCUS4659</name>
</gene>
<sequence length="170" mass="18503">MQMRQKAYGYTRAVFAADWALEKSPSSPSVGVQPKAATEPPPKKARTGGLANMMELLRAAEDEEAETPSGLEEEQGVLSATMELDEYLALPQVRQNNPDGIAFDVLEWWRVHSCRYPNVARMARGFFALPASSAGVERLFSIAGKKHGDAQKSASEGSLEVSLMVFQNAA</sequence>